<reference evidence="4" key="1">
    <citation type="submission" date="2016-10" db="EMBL/GenBank/DDBJ databases">
        <authorList>
            <person name="Varghese N."/>
        </authorList>
    </citation>
    <scope>NUCLEOTIDE SEQUENCE [LARGE SCALE GENOMIC DNA]</scope>
    <source>
        <strain evidence="4">DSM 17980</strain>
    </source>
</reference>
<dbReference type="InterPro" id="IPR041229">
    <property type="entry name" value="HEPN_Apea"/>
</dbReference>
<dbReference type="OrthoDB" id="6198809at2"/>
<dbReference type="InterPro" id="IPR041223">
    <property type="entry name" value="ApeA_NTD"/>
</dbReference>
<organism evidence="3 4">
    <name type="scientific">Alicyclobacillus macrosporangiidus</name>
    <dbReference type="NCBI Taxonomy" id="392015"/>
    <lineage>
        <taxon>Bacteria</taxon>
        <taxon>Bacillati</taxon>
        <taxon>Bacillota</taxon>
        <taxon>Bacilli</taxon>
        <taxon>Bacillales</taxon>
        <taxon>Alicyclobacillaceae</taxon>
        <taxon>Alicyclobacillus</taxon>
    </lineage>
</organism>
<proteinExistence type="predicted"/>
<dbReference type="Pfam" id="PF18739">
    <property type="entry name" value="HEPN_Apea"/>
    <property type="match status" value="1"/>
</dbReference>
<evidence type="ECO:0000259" key="2">
    <source>
        <dbReference type="Pfam" id="PF18862"/>
    </source>
</evidence>
<name>A0A1I7LI60_9BACL</name>
<dbReference type="Proteomes" id="UP000183508">
    <property type="component" value="Unassembled WGS sequence"/>
</dbReference>
<feature type="domain" description="ApeA N-terminal" evidence="2">
    <location>
        <begin position="6"/>
        <end position="278"/>
    </location>
</feature>
<evidence type="ECO:0000259" key="1">
    <source>
        <dbReference type="Pfam" id="PF18739"/>
    </source>
</evidence>
<sequence>MEALKFDGVWWVPGKEDDKVAGTMEFQPGGKCTLSLIGGFSDLKTIFSLDNLRFDVINGLTVEGQKITLYDCLRTSGRLPFPGVISEAYHVSILLVGYHFQSKEDVTFDTIRVSFTNLDDWVGFSGLQYHQSKDGNKNSPVVSYEYPNAIEADVNGVRISLDFGYKINVNVLKGISITEQKMFTIKLRFFKQIEEILREGLLQNLQNFISFGLGKSTKILTLTGANSSVMTDDNRELEISIIFSQRSMASESERIHPSTMLFRFGDIKDSFQEKISAWLLKAEQLQPIYNLYFSVMHQPTIYIDFMFLSLMQAIETYHRRTHAGRFLSNEMFSDVLNTIMSAIPKGLPDDYVKNLHDKLKYSNEFSLRRRIKELLRELGDITVPYIPDIKVFVQQVVDTRNYLTHYSVELEERALRGTELYGACLRLTVILQACLLKEMNFTHSEVEALLKRHYRTNLWFSDSIKKLH</sequence>
<accession>A0A1I7LI60</accession>
<protein>
    <submittedName>
        <fullName evidence="3">Uncharacterized protein</fullName>
    </submittedName>
</protein>
<gene>
    <name evidence="3" type="ORF">SAMN05421543_1572</name>
</gene>
<evidence type="ECO:0000313" key="4">
    <source>
        <dbReference type="Proteomes" id="UP000183508"/>
    </source>
</evidence>
<feature type="domain" description="Apea-like HEPN" evidence="1">
    <location>
        <begin position="308"/>
        <end position="443"/>
    </location>
</feature>
<evidence type="ECO:0000313" key="3">
    <source>
        <dbReference type="EMBL" id="SFV09373.1"/>
    </source>
</evidence>
<keyword evidence="4" id="KW-1185">Reference proteome</keyword>
<dbReference type="AlphaFoldDB" id="A0A1I7LI60"/>
<dbReference type="RefSeq" id="WP_074956823.1">
    <property type="nucleotide sequence ID" value="NZ_FPBV01000057.1"/>
</dbReference>
<dbReference type="EMBL" id="FPBV01000057">
    <property type="protein sequence ID" value="SFV09373.1"/>
    <property type="molecule type" value="Genomic_DNA"/>
</dbReference>
<dbReference type="Pfam" id="PF18862">
    <property type="entry name" value="ApeA_NTD1"/>
    <property type="match status" value="1"/>
</dbReference>